<dbReference type="GO" id="GO:0005737">
    <property type="term" value="C:cytoplasm"/>
    <property type="evidence" value="ECO:0007669"/>
    <property type="project" value="TreeGrafter"/>
</dbReference>
<dbReference type="EMBL" id="FOMW01000009">
    <property type="protein sequence ID" value="SFE64901.1"/>
    <property type="molecule type" value="Genomic_DNA"/>
</dbReference>
<evidence type="ECO:0000256" key="2">
    <source>
        <dbReference type="ARBA" id="ARBA00023002"/>
    </source>
</evidence>
<dbReference type="Gene3D" id="3.30.9.10">
    <property type="entry name" value="D-Amino Acid Oxidase, subunit A, domain 2"/>
    <property type="match status" value="1"/>
</dbReference>
<accession>A0A1I2C986</accession>
<dbReference type="RefSeq" id="WP_093924299.1">
    <property type="nucleotide sequence ID" value="NZ_FOMW01000009.1"/>
</dbReference>
<dbReference type="Gene3D" id="3.50.50.60">
    <property type="entry name" value="FAD/NAD(P)-binding domain"/>
    <property type="match status" value="2"/>
</dbReference>
<dbReference type="GO" id="GO:0008718">
    <property type="term" value="F:D-amino-acid dehydrogenase activity"/>
    <property type="evidence" value="ECO:0007669"/>
    <property type="project" value="TreeGrafter"/>
</dbReference>
<keyword evidence="2" id="KW-0560">Oxidoreductase</keyword>
<dbReference type="SUPFAM" id="SSF51905">
    <property type="entry name" value="FAD/NAD(P)-binding domain"/>
    <property type="match status" value="1"/>
</dbReference>
<evidence type="ECO:0000313" key="5">
    <source>
        <dbReference type="Proteomes" id="UP000198977"/>
    </source>
</evidence>
<dbReference type="PANTHER" id="PTHR13847">
    <property type="entry name" value="SARCOSINE DEHYDROGENASE-RELATED"/>
    <property type="match status" value="1"/>
</dbReference>
<dbReference type="Proteomes" id="UP000198977">
    <property type="component" value="Unassembled WGS sequence"/>
</dbReference>
<dbReference type="PANTHER" id="PTHR13847:SF280">
    <property type="entry name" value="D-AMINO ACID DEHYDROGENASE"/>
    <property type="match status" value="1"/>
</dbReference>
<dbReference type="GO" id="GO:0055130">
    <property type="term" value="P:D-alanine catabolic process"/>
    <property type="evidence" value="ECO:0007669"/>
    <property type="project" value="TreeGrafter"/>
</dbReference>
<protein>
    <submittedName>
        <fullName evidence="4">Glycine/D-amino acid oxidase</fullName>
    </submittedName>
</protein>
<evidence type="ECO:0000256" key="1">
    <source>
        <dbReference type="ARBA" id="ARBA00009410"/>
    </source>
</evidence>
<dbReference type="STRING" id="74348.SAMN04488523_10939"/>
<dbReference type="AlphaFoldDB" id="A0A1I2C986"/>
<dbReference type="InterPro" id="IPR006076">
    <property type="entry name" value="FAD-dep_OxRdtase"/>
</dbReference>
<name>A0A1I2C986_9RHOB</name>
<organism evidence="4 5">
    <name type="scientific">Sulfitobacter brevis</name>
    <dbReference type="NCBI Taxonomy" id="74348"/>
    <lineage>
        <taxon>Bacteria</taxon>
        <taxon>Pseudomonadati</taxon>
        <taxon>Pseudomonadota</taxon>
        <taxon>Alphaproteobacteria</taxon>
        <taxon>Rhodobacterales</taxon>
        <taxon>Roseobacteraceae</taxon>
        <taxon>Sulfitobacter</taxon>
    </lineage>
</organism>
<dbReference type="InterPro" id="IPR036188">
    <property type="entry name" value="FAD/NAD-bd_sf"/>
</dbReference>
<gene>
    <name evidence="4" type="ORF">SAMN04488523_10939</name>
</gene>
<keyword evidence="5" id="KW-1185">Reference proteome</keyword>
<sequence>MTTFPFTENNPITYSGPLPAKTDVVVIGGGIIGICTALYLARKGQHVTLLEKGRIAAEQSSRNWGWIRQQGRDPAELPIMIEAMRLWHDLAAEVDTDIGLRPTGVTYFANNTAKLAGYTAWLEIAKAHSLDTRLLSGDEVAATFPTMKTRFAGALTTPSDMRAEPWVAVPALARLAQGAGVCIVEGCAVRKLDIAAGQVAGVLTEAGRIAAQNVVLAGGAWSNLFLQAHGVFIPQLSVRETVAATGPLPDIGQGAAASSKVAFRRRLDGGYTLAPPGSPELSIGPDALRALPKYLPQLRSDPFGQRLLPAATRGFPDAWTTKRRWNAEQTSPFEQMRILNPAPNMRRIIRLLRDFAEMFPNLPPVHLQAAWAGMIDTMPDVVPVVDHCTALPGLVVGTGMSGHGFGIGPAMGRVLADLVTGNPTGHDLSRFRMGRFSDGSPITLVPSL</sequence>
<dbReference type="GO" id="GO:0005886">
    <property type="term" value="C:plasma membrane"/>
    <property type="evidence" value="ECO:0007669"/>
    <property type="project" value="TreeGrafter"/>
</dbReference>
<dbReference type="Pfam" id="PF01266">
    <property type="entry name" value="DAO"/>
    <property type="match status" value="1"/>
</dbReference>
<feature type="domain" description="FAD dependent oxidoreductase" evidence="3">
    <location>
        <begin position="23"/>
        <end position="418"/>
    </location>
</feature>
<evidence type="ECO:0000313" key="4">
    <source>
        <dbReference type="EMBL" id="SFE64901.1"/>
    </source>
</evidence>
<comment type="similarity">
    <text evidence="1">Belongs to the DadA oxidoreductase family.</text>
</comment>
<dbReference type="OrthoDB" id="9787190at2"/>
<evidence type="ECO:0000259" key="3">
    <source>
        <dbReference type="Pfam" id="PF01266"/>
    </source>
</evidence>
<proteinExistence type="inferred from homology"/>
<reference evidence="4 5" key="1">
    <citation type="submission" date="2016-10" db="EMBL/GenBank/DDBJ databases">
        <authorList>
            <person name="de Groot N.N."/>
        </authorList>
    </citation>
    <scope>NUCLEOTIDE SEQUENCE [LARGE SCALE GENOMIC DNA]</scope>
    <source>
        <strain evidence="4 5">DSM 11443</strain>
    </source>
</reference>